<dbReference type="EMBL" id="FQUZ01000045">
    <property type="protein sequence ID" value="SHF82357.1"/>
    <property type="molecule type" value="Genomic_DNA"/>
</dbReference>
<dbReference type="Pfam" id="PF13358">
    <property type="entry name" value="DDE_3"/>
    <property type="match status" value="1"/>
</dbReference>
<dbReference type="AlphaFoldDB" id="A0A1M5ET52"/>
<keyword evidence="3" id="KW-0255">Endonuclease</keyword>
<protein>
    <submittedName>
        <fullName evidence="3">DDE superfamily endonuclease</fullName>
    </submittedName>
</protein>
<evidence type="ECO:0000259" key="1">
    <source>
        <dbReference type="Pfam" id="PF13358"/>
    </source>
</evidence>
<gene>
    <name evidence="2" type="ORF">SAMN02745117_02059</name>
    <name evidence="3" type="ORF">SAMN02745117_02657</name>
</gene>
<dbReference type="GO" id="GO:0003676">
    <property type="term" value="F:nucleic acid binding"/>
    <property type="evidence" value="ECO:0007669"/>
    <property type="project" value="InterPro"/>
</dbReference>
<sequence length="97" mass="11217">KVFLILDNLGVHHCKPVKAWLAEHVDAIEVFYLPSYSPELNPDERLNAELKHVIASKVPARTKAKLRVVTNEHMSQLEQQPERVKAYFRDPRIKYAA</sequence>
<organism evidence="3 4">
    <name type="scientific">Lampropedia hyalina DSM 16112</name>
    <dbReference type="NCBI Taxonomy" id="1122156"/>
    <lineage>
        <taxon>Bacteria</taxon>
        <taxon>Pseudomonadati</taxon>
        <taxon>Pseudomonadota</taxon>
        <taxon>Betaproteobacteria</taxon>
        <taxon>Burkholderiales</taxon>
        <taxon>Comamonadaceae</taxon>
        <taxon>Lampropedia</taxon>
    </lineage>
</organism>
<dbReference type="Proteomes" id="UP000184327">
    <property type="component" value="Unassembled WGS sequence"/>
</dbReference>
<feature type="domain" description="Tc1-like transposase DDE" evidence="1">
    <location>
        <begin position="1"/>
        <end position="66"/>
    </location>
</feature>
<evidence type="ECO:0000313" key="2">
    <source>
        <dbReference type="EMBL" id="SHF48966.1"/>
    </source>
</evidence>
<name>A0A1M5ET52_9BURK</name>
<keyword evidence="3" id="KW-0540">Nuclease</keyword>
<keyword evidence="4" id="KW-1185">Reference proteome</keyword>
<dbReference type="RefSeq" id="WP_200796724.1">
    <property type="nucleotide sequence ID" value="NZ_FQUZ01000024.1"/>
</dbReference>
<accession>A0A1M5ET52</accession>
<dbReference type="GO" id="GO:0004519">
    <property type="term" value="F:endonuclease activity"/>
    <property type="evidence" value="ECO:0007669"/>
    <property type="project" value="UniProtKB-KW"/>
</dbReference>
<evidence type="ECO:0000313" key="3">
    <source>
        <dbReference type="EMBL" id="SHF82357.1"/>
    </source>
</evidence>
<feature type="non-terminal residue" evidence="3">
    <location>
        <position position="1"/>
    </location>
</feature>
<dbReference type="InterPro" id="IPR036397">
    <property type="entry name" value="RNaseH_sf"/>
</dbReference>
<evidence type="ECO:0000313" key="4">
    <source>
        <dbReference type="Proteomes" id="UP000184327"/>
    </source>
</evidence>
<reference evidence="3 4" key="1">
    <citation type="submission" date="2016-11" db="EMBL/GenBank/DDBJ databases">
        <authorList>
            <person name="Jaros S."/>
            <person name="Januszkiewicz K."/>
            <person name="Wedrychowicz H."/>
        </authorList>
    </citation>
    <scope>NUCLEOTIDE SEQUENCE [LARGE SCALE GENOMIC DNA]</scope>
    <source>
        <strain evidence="3 4">DSM 16112</strain>
    </source>
</reference>
<dbReference type="Gene3D" id="3.30.420.10">
    <property type="entry name" value="Ribonuclease H-like superfamily/Ribonuclease H"/>
    <property type="match status" value="1"/>
</dbReference>
<keyword evidence="3" id="KW-0378">Hydrolase</keyword>
<dbReference type="EMBL" id="FQUZ01000024">
    <property type="protein sequence ID" value="SHF48966.1"/>
    <property type="molecule type" value="Genomic_DNA"/>
</dbReference>
<proteinExistence type="predicted"/>
<dbReference type="InterPro" id="IPR038717">
    <property type="entry name" value="Tc1-like_DDE_dom"/>
</dbReference>